<reference evidence="3" key="1">
    <citation type="journal article" date="2019" name="Int. J. Syst. Evol. Microbiol.">
        <title>The Global Catalogue of Microorganisms (GCM) 10K type strain sequencing project: providing services to taxonomists for standard genome sequencing and annotation.</title>
        <authorList>
            <consortium name="The Broad Institute Genomics Platform"/>
            <consortium name="The Broad Institute Genome Sequencing Center for Infectious Disease"/>
            <person name="Wu L."/>
            <person name="Ma J."/>
        </authorList>
    </citation>
    <scope>NUCLEOTIDE SEQUENCE [LARGE SCALE GENOMIC DNA]</scope>
    <source>
        <strain evidence="3">KCTC 42964</strain>
    </source>
</reference>
<keyword evidence="1" id="KW-1133">Transmembrane helix</keyword>
<dbReference type="RefSeq" id="WP_379901621.1">
    <property type="nucleotide sequence ID" value="NZ_JBHRTR010000028.1"/>
</dbReference>
<keyword evidence="1" id="KW-0472">Membrane</keyword>
<comment type="caution">
    <text evidence="2">The sequence shown here is derived from an EMBL/GenBank/DDBJ whole genome shotgun (WGS) entry which is preliminary data.</text>
</comment>
<evidence type="ECO:0000313" key="3">
    <source>
        <dbReference type="Proteomes" id="UP001595528"/>
    </source>
</evidence>
<organism evidence="2 3">
    <name type="scientific">Marinibaculum pumilum</name>
    <dbReference type="NCBI Taxonomy" id="1766165"/>
    <lineage>
        <taxon>Bacteria</taxon>
        <taxon>Pseudomonadati</taxon>
        <taxon>Pseudomonadota</taxon>
        <taxon>Alphaproteobacteria</taxon>
        <taxon>Rhodospirillales</taxon>
        <taxon>Rhodospirillaceae</taxon>
        <taxon>Marinibaculum</taxon>
    </lineage>
</organism>
<dbReference type="Proteomes" id="UP001595528">
    <property type="component" value="Unassembled WGS sequence"/>
</dbReference>
<proteinExistence type="predicted"/>
<dbReference type="EMBL" id="JBHRTR010000028">
    <property type="protein sequence ID" value="MFC3228475.1"/>
    <property type="molecule type" value="Genomic_DNA"/>
</dbReference>
<accession>A0ABV7L1F7</accession>
<protein>
    <submittedName>
        <fullName evidence="2">Uncharacterized protein</fullName>
    </submittedName>
</protein>
<name>A0ABV7L1F7_9PROT</name>
<keyword evidence="1" id="KW-0812">Transmembrane</keyword>
<sequence length="42" mass="4561">MLNLQAQGQGRSLSWLVATMLCLLLILAFMATVYMNFGAVIG</sequence>
<gene>
    <name evidence="2" type="ORF">ACFOGJ_14620</name>
</gene>
<evidence type="ECO:0000313" key="2">
    <source>
        <dbReference type="EMBL" id="MFC3228475.1"/>
    </source>
</evidence>
<evidence type="ECO:0000256" key="1">
    <source>
        <dbReference type="SAM" id="Phobius"/>
    </source>
</evidence>
<feature type="transmembrane region" description="Helical" evidence="1">
    <location>
        <begin position="12"/>
        <end position="37"/>
    </location>
</feature>
<keyword evidence="3" id="KW-1185">Reference proteome</keyword>